<dbReference type="GeneID" id="107718458"/>
<dbReference type="Gene3D" id="1.20.5.1160">
    <property type="entry name" value="Vasodilator-stimulated phosphoprotein"/>
    <property type="match status" value="1"/>
</dbReference>
<dbReference type="Gene3D" id="1.20.5.500">
    <property type="entry name" value="Single helix bin"/>
    <property type="match status" value="1"/>
</dbReference>
<dbReference type="PANTHER" id="PTHR45616:SF9">
    <property type="entry name" value="KERATIN, TYPE II CYTOSKELETAL 8-RELATED"/>
    <property type="match status" value="1"/>
</dbReference>
<evidence type="ECO:0000313" key="8">
    <source>
        <dbReference type="Ensembl" id="ENSSRHP00000089783.1"/>
    </source>
</evidence>
<dbReference type="InterPro" id="IPR018039">
    <property type="entry name" value="IF_conserved"/>
</dbReference>
<evidence type="ECO:0000256" key="2">
    <source>
        <dbReference type="ARBA" id="ARBA00023054"/>
    </source>
</evidence>
<dbReference type="SMART" id="SM01391">
    <property type="entry name" value="Filament"/>
    <property type="match status" value="1"/>
</dbReference>
<dbReference type="PROSITE" id="PS00226">
    <property type="entry name" value="IF_ROD_1"/>
    <property type="match status" value="1"/>
</dbReference>
<dbReference type="PROSITE" id="PS51842">
    <property type="entry name" value="IF_ROD_2"/>
    <property type="match status" value="1"/>
</dbReference>
<feature type="compositionally biased region" description="Polar residues" evidence="6">
    <location>
        <begin position="409"/>
        <end position="419"/>
    </location>
</feature>
<dbReference type="FunFam" id="1.20.5.1160:FF:000001">
    <property type="entry name" value="Keratin type II"/>
    <property type="match status" value="1"/>
</dbReference>
<dbReference type="FunFam" id="1.20.5.170:FF:000004">
    <property type="entry name" value="Keratin, type II cytoskeletal 5"/>
    <property type="match status" value="1"/>
</dbReference>
<dbReference type="FunFam" id="1.20.5.500:FF:000001">
    <property type="entry name" value="Type II keratin 23"/>
    <property type="match status" value="1"/>
</dbReference>
<accession>A0A673MBT7</accession>
<dbReference type="Pfam" id="PF00038">
    <property type="entry name" value="Filament"/>
    <property type="match status" value="1"/>
</dbReference>
<feature type="region of interest" description="Disordered" evidence="6">
    <location>
        <begin position="409"/>
        <end position="438"/>
    </location>
</feature>
<evidence type="ECO:0000259" key="7">
    <source>
        <dbReference type="PROSITE" id="PS51842"/>
    </source>
</evidence>
<feature type="coiled-coil region" evidence="5">
    <location>
        <begin position="83"/>
        <end position="187"/>
    </location>
</feature>
<evidence type="ECO:0000256" key="6">
    <source>
        <dbReference type="SAM" id="MobiDB-lite"/>
    </source>
</evidence>
<feature type="domain" description="IF rod" evidence="7">
    <location>
        <begin position="79"/>
        <end position="390"/>
    </location>
</feature>
<dbReference type="GO" id="GO:0030280">
    <property type="term" value="F:structural constituent of skin epidermis"/>
    <property type="evidence" value="ECO:0007669"/>
    <property type="project" value="TreeGrafter"/>
</dbReference>
<comment type="similarity">
    <text evidence="3 4">Belongs to the intermediate filament family.</text>
</comment>
<dbReference type="RefSeq" id="XP_016381026.1">
    <property type="nucleotide sequence ID" value="XM_016525540.1"/>
</dbReference>
<dbReference type="Proteomes" id="UP000472270">
    <property type="component" value="Unassembled WGS sequence"/>
</dbReference>
<dbReference type="SUPFAM" id="SSF64593">
    <property type="entry name" value="Intermediate filament protein, coiled coil region"/>
    <property type="match status" value="3"/>
</dbReference>
<dbReference type="Gene3D" id="1.20.5.170">
    <property type="match status" value="1"/>
</dbReference>
<keyword evidence="9" id="KW-1185">Reference proteome</keyword>
<dbReference type="AlphaFoldDB" id="A0A673MBT7"/>
<proteinExistence type="inferred from homology"/>
<protein>
    <submittedName>
        <fullName evidence="8">Keratin, type II cytoskeletal 8-like</fullName>
    </submittedName>
</protein>
<dbReference type="InterPro" id="IPR032444">
    <property type="entry name" value="Keratin_2_head"/>
</dbReference>
<reference evidence="8" key="1">
    <citation type="submission" date="2025-08" db="UniProtKB">
        <authorList>
            <consortium name="Ensembl"/>
        </authorList>
    </citation>
    <scope>IDENTIFICATION</scope>
</reference>
<keyword evidence="2 5" id="KW-0175">Coiled coil</keyword>
<dbReference type="GO" id="GO:0045109">
    <property type="term" value="P:intermediate filament organization"/>
    <property type="evidence" value="ECO:0007669"/>
    <property type="project" value="TreeGrafter"/>
</dbReference>
<evidence type="ECO:0000256" key="1">
    <source>
        <dbReference type="ARBA" id="ARBA00022754"/>
    </source>
</evidence>
<keyword evidence="1 4" id="KW-0403">Intermediate filament</keyword>
<organism evidence="8 9">
    <name type="scientific">Sinocyclocheilus rhinocerous</name>
    <dbReference type="NCBI Taxonomy" id="307959"/>
    <lineage>
        <taxon>Eukaryota</taxon>
        <taxon>Metazoa</taxon>
        <taxon>Chordata</taxon>
        <taxon>Craniata</taxon>
        <taxon>Vertebrata</taxon>
        <taxon>Euteleostomi</taxon>
        <taxon>Actinopterygii</taxon>
        <taxon>Neopterygii</taxon>
        <taxon>Teleostei</taxon>
        <taxon>Ostariophysi</taxon>
        <taxon>Cypriniformes</taxon>
        <taxon>Cyprinidae</taxon>
        <taxon>Cyprininae</taxon>
        <taxon>Sinocyclocheilus</taxon>
    </lineage>
</organism>
<dbReference type="Pfam" id="PF16208">
    <property type="entry name" value="Keratin_2_head"/>
    <property type="match status" value="1"/>
</dbReference>
<dbReference type="PANTHER" id="PTHR45616">
    <property type="entry name" value="GATA-TYPE DOMAIN-CONTAINING PROTEIN"/>
    <property type="match status" value="1"/>
</dbReference>
<dbReference type="InterPro" id="IPR003054">
    <property type="entry name" value="Keratin_II"/>
</dbReference>
<sequence>MSLRSKRISSSSSVRSSGKMGGYGYSSLSGISLGASAPSFSTSSAYLGPPISSISVNKSLLAPLNLEIDPNIQMVRTQEKEQIKSLNNRFASFIDKVRFLEQQNKMLETKWELLQNQTPGRSNVEPMFDAYMANLRRQMDVVNNDRTKLDGELRNMQGLVEDFKHKYEDEINKRNNLENDFVILKKDVDSAYLVKADLEDKVGALTDEINFLRTIYDEELRELQASIKDTSVIVQMDNSRNLNMDQIVAEVKAQYEEIAVKSREEAESWYKSKFDQMSSQASQYNDELRNTKGEIADVNRMISRLQSEIEVIKSQRANLENQIAEAEDRGEMTVKEAKGRIKDLEEALQRAKQDMARQLREYQELMNVKLALDIEIATYRKLLEGEEDRIGQQPIVNIQAVSNYSSKGVNGFQQNSSPSPKILIKTTETRNNSRFSTH</sequence>
<dbReference type="InterPro" id="IPR039008">
    <property type="entry name" value="IF_rod_dom"/>
</dbReference>
<dbReference type="GO" id="GO:0031424">
    <property type="term" value="P:keratinization"/>
    <property type="evidence" value="ECO:0007669"/>
    <property type="project" value="TreeGrafter"/>
</dbReference>
<feature type="compositionally biased region" description="Polar residues" evidence="6">
    <location>
        <begin position="429"/>
        <end position="438"/>
    </location>
</feature>
<evidence type="ECO:0000256" key="5">
    <source>
        <dbReference type="SAM" id="Coils"/>
    </source>
</evidence>
<dbReference type="GO" id="GO:0005615">
    <property type="term" value="C:extracellular space"/>
    <property type="evidence" value="ECO:0007669"/>
    <property type="project" value="TreeGrafter"/>
</dbReference>
<gene>
    <name evidence="8" type="primary">LOC107718458</name>
</gene>
<feature type="coiled-coil region" evidence="5">
    <location>
        <begin position="274"/>
        <end position="368"/>
    </location>
</feature>
<dbReference type="GO" id="GO:0045095">
    <property type="term" value="C:keratin filament"/>
    <property type="evidence" value="ECO:0007669"/>
    <property type="project" value="InterPro"/>
</dbReference>
<evidence type="ECO:0000313" key="9">
    <source>
        <dbReference type="Proteomes" id="UP000472270"/>
    </source>
</evidence>
<dbReference type="Ensembl" id="ENSSRHT00000092206.1">
    <property type="protein sequence ID" value="ENSSRHP00000089783.1"/>
    <property type="gene ID" value="ENSSRHG00000044358.1"/>
</dbReference>
<evidence type="ECO:0000256" key="3">
    <source>
        <dbReference type="ARBA" id="ARBA00061646"/>
    </source>
</evidence>
<reference evidence="8" key="2">
    <citation type="submission" date="2025-09" db="UniProtKB">
        <authorList>
            <consortium name="Ensembl"/>
        </authorList>
    </citation>
    <scope>IDENTIFICATION</scope>
</reference>
<evidence type="ECO:0000256" key="4">
    <source>
        <dbReference type="RuleBase" id="RU000685"/>
    </source>
</evidence>
<dbReference type="PRINTS" id="PR01276">
    <property type="entry name" value="TYPE2KERATIN"/>
</dbReference>
<name>A0A673MBT7_9TELE</name>